<organism evidence="2 3">
    <name type="scientific">Candidatus Electrothrix marina</name>
    <dbReference type="NCBI Taxonomy" id="1859130"/>
    <lineage>
        <taxon>Bacteria</taxon>
        <taxon>Pseudomonadati</taxon>
        <taxon>Thermodesulfobacteriota</taxon>
        <taxon>Desulfobulbia</taxon>
        <taxon>Desulfobulbales</taxon>
        <taxon>Desulfobulbaceae</taxon>
        <taxon>Candidatus Electrothrix</taxon>
    </lineage>
</organism>
<dbReference type="InterPro" id="IPR002931">
    <property type="entry name" value="Transglutaminase-like"/>
</dbReference>
<reference evidence="2 3" key="1">
    <citation type="submission" date="2017-01" db="EMBL/GenBank/DDBJ databases">
        <title>The cable genome- insights into the physiology and evolution of filamentous bacteria capable of sulfide oxidation via long distance electron transfer.</title>
        <authorList>
            <person name="Schreiber L."/>
            <person name="Bjerg J.T."/>
            <person name="Boggild A."/>
            <person name="Van De Vossenberg J."/>
            <person name="Meysman F."/>
            <person name="Nielsen L.P."/>
            <person name="Schramm A."/>
            <person name="Kjeldsen K.U."/>
        </authorList>
    </citation>
    <scope>NUCLEOTIDE SEQUENCE [LARGE SCALE GENOMIC DNA]</scope>
    <source>
        <strain evidence="2">A5</strain>
    </source>
</reference>
<dbReference type="InterPro" id="IPR038765">
    <property type="entry name" value="Papain-like_cys_pep_sf"/>
</dbReference>
<evidence type="ECO:0000313" key="2">
    <source>
        <dbReference type="EMBL" id="RWX51914.1"/>
    </source>
</evidence>
<proteinExistence type="predicted"/>
<dbReference type="PANTHER" id="PTHR33490:SF3">
    <property type="entry name" value="CONSERVED INTEGRAL MEMBRANE PROTEIN"/>
    <property type="match status" value="1"/>
</dbReference>
<dbReference type="SUPFAM" id="SSF54001">
    <property type="entry name" value="Cysteine proteinases"/>
    <property type="match status" value="1"/>
</dbReference>
<dbReference type="PANTHER" id="PTHR33490">
    <property type="entry name" value="BLR5614 PROTEIN-RELATED"/>
    <property type="match status" value="1"/>
</dbReference>
<dbReference type="AlphaFoldDB" id="A0A444JFP1"/>
<dbReference type="Pfam" id="PF01841">
    <property type="entry name" value="Transglut_core"/>
    <property type="match status" value="1"/>
</dbReference>
<dbReference type="SMART" id="SM00460">
    <property type="entry name" value="TGc"/>
    <property type="match status" value="1"/>
</dbReference>
<name>A0A444JFP1_9BACT</name>
<protein>
    <submittedName>
        <fullName evidence="2">Transglutaminase-like superfamily protein</fullName>
    </submittedName>
</protein>
<dbReference type="Gene3D" id="3.10.620.30">
    <property type="match status" value="1"/>
</dbReference>
<gene>
    <name evidence="2" type="ORF">VU01_10633</name>
</gene>
<dbReference type="EMBL" id="MTKS01000063">
    <property type="protein sequence ID" value="RWX51914.1"/>
    <property type="molecule type" value="Genomic_DNA"/>
</dbReference>
<accession>A0A444JFP1</accession>
<evidence type="ECO:0000259" key="1">
    <source>
        <dbReference type="SMART" id="SM00460"/>
    </source>
</evidence>
<sequence>MIARILKFFVLCCWLALLLFLVQRDFFVSTLESDEQATLIQAKYQQYYGVYLQNKRIGYIMEDVRPDGENSLRIHQEASLRLKVLNSVQPIKMNLTATVGNGLQLHTFEFVFSSPFYSTTANGRVEGNTVHFTLDTGGAIMEDAVTLQGPPVLPLNQRGYLLNKMHENGDKLKVPFFDPFSLAARTSVITYNGQEKKLLNERIYHLHNFTESYSGMQINFWLDDQGKVIRERSPAGFVFQAEPKFKAMDIQDSGDELLSAVAVQYTGKLLEENSQTAVFRLQFPEDAEVELNGGRQRFTETENQLTLTKEAFPPLLKDNEFISENSCIGEDSTLTASRYVQSDNPALTAKAKEIVGNVVEPVRQVSLLAEWVYKNIEKRPVIGLPDALTTLKSGRGDCNEHAALFAALARSLNIPAVIAAGVTLHNDAFYYHAWNEVCLDGQWISLDTTVNQLPADLYHIRFTRGDLEGQLAIGALIGKLQIEVLPAQE</sequence>
<keyword evidence="3" id="KW-1185">Reference proteome</keyword>
<dbReference type="Proteomes" id="UP000288892">
    <property type="component" value="Unassembled WGS sequence"/>
</dbReference>
<feature type="domain" description="Transglutaminase-like" evidence="1">
    <location>
        <begin position="390"/>
        <end position="450"/>
    </location>
</feature>
<evidence type="ECO:0000313" key="3">
    <source>
        <dbReference type="Proteomes" id="UP000288892"/>
    </source>
</evidence>
<comment type="caution">
    <text evidence="2">The sequence shown here is derived from an EMBL/GenBank/DDBJ whole genome shotgun (WGS) entry which is preliminary data.</text>
</comment>